<dbReference type="Pfam" id="PF17921">
    <property type="entry name" value="Integrase_H2C2"/>
    <property type="match status" value="1"/>
</dbReference>
<evidence type="ECO:0000259" key="1">
    <source>
        <dbReference type="Pfam" id="PF17921"/>
    </source>
</evidence>
<feature type="domain" description="Integrase zinc-binding" evidence="1">
    <location>
        <begin position="49"/>
        <end position="101"/>
    </location>
</feature>
<keyword evidence="3" id="KW-1185">Reference proteome</keyword>
<dbReference type="EMBL" id="AVOT02026990">
    <property type="protein sequence ID" value="MBW0518930.1"/>
    <property type="molecule type" value="Genomic_DNA"/>
</dbReference>
<evidence type="ECO:0000313" key="2">
    <source>
        <dbReference type="EMBL" id="MBW0518930.1"/>
    </source>
</evidence>
<dbReference type="Gene3D" id="1.10.340.70">
    <property type="match status" value="1"/>
</dbReference>
<protein>
    <recommendedName>
        <fullName evidence="1">Integrase zinc-binding domain-containing protein</fullName>
    </recommendedName>
</protein>
<proteinExistence type="predicted"/>
<organism evidence="2 3">
    <name type="scientific">Austropuccinia psidii MF-1</name>
    <dbReference type="NCBI Taxonomy" id="1389203"/>
    <lineage>
        <taxon>Eukaryota</taxon>
        <taxon>Fungi</taxon>
        <taxon>Dikarya</taxon>
        <taxon>Basidiomycota</taxon>
        <taxon>Pucciniomycotina</taxon>
        <taxon>Pucciniomycetes</taxon>
        <taxon>Pucciniales</taxon>
        <taxon>Sphaerophragmiaceae</taxon>
        <taxon>Austropuccinia</taxon>
    </lineage>
</organism>
<dbReference type="InterPro" id="IPR041588">
    <property type="entry name" value="Integrase_H2C2"/>
</dbReference>
<sequence length="122" mass="14330">MNDCKDQSLLSKIDEIWKKAYDEGRFHLLYGILSHENKHTLVMASTYISLINTILHECHDSVEGGHLSEDRTLGRLKSFSWWPKWKKDVADYYQTCDRFYKSNRATAKKFGMMIQIQDPKSP</sequence>
<reference evidence="2" key="1">
    <citation type="submission" date="2021-03" db="EMBL/GenBank/DDBJ databases">
        <title>Draft genome sequence of rust myrtle Austropuccinia psidii MF-1, a brazilian biotype.</title>
        <authorList>
            <person name="Quecine M.C."/>
            <person name="Pachon D.M.R."/>
            <person name="Bonatelli M.L."/>
            <person name="Correr F.H."/>
            <person name="Franceschini L.M."/>
            <person name="Leite T.F."/>
            <person name="Margarido G.R.A."/>
            <person name="Almeida C.A."/>
            <person name="Ferrarezi J.A."/>
            <person name="Labate C.A."/>
        </authorList>
    </citation>
    <scope>NUCLEOTIDE SEQUENCE</scope>
    <source>
        <strain evidence="2">MF-1</strain>
    </source>
</reference>
<evidence type="ECO:0000313" key="3">
    <source>
        <dbReference type="Proteomes" id="UP000765509"/>
    </source>
</evidence>
<dbReference type="Proteomes" id="UP000765509">
    <property type="component" value="Unassembled WGS sequence"/>
</dbReference>
<name>A0A9Q3EGX6_9BASI</name>
<dbReference type="AlphaFoldDB" id="A0A9Q3EGX6"/>
<dbReference type="OrthoDB" id="2513165at2759"/>
<accession>A0A9Q3EGX6</accession>
<gene>
    <name evidence="2" type="ORF">O181_058645</name>
</gene>
<comment type="caution">
    <text evidence="2">The sequence shown here is derived from an EMBL/GenBank/DDBJ whole genome shotgun (WGS) entry which is preliminary data.</text>
</comment>